<dbReference type="EMBL" id="BAAASL010000019">
    <property type="protein sequence ID" value="GAA2722168.1"/>
    <property type="molecule type" value="Genomic_DNA"/>
</dbReference>
<dbReference type="InterPro" id="IPR029044">
    <property type="entry name" value="Nucleotide-diphossugar_trans"/>
</dbReference>
<accession>A0ABN3U2A0</accession>
<dbReference type="InterPro" id="IPR001173">
    <property type="entry name" value="Glyco_trans_2-like"/>
</dbReference>
<gene>
    <name evidence="5" type="ORF">GCM10010315_46740</name>
</gene>
<evidence type="ECO:0000256" key="3">
    <source>
        <dbReference type="ARBA" id="ARBA00022679"/>
    </source>
</evidence>
<dbReference type="InterPro" id="IPR050834">
    <property type="entry name" value="Glycosyltransf_2"/>
</dbReference>
<organism evidence="5 6">
    <name type="scientific">Streptomyces luteosporeus</name>
    <dbReference type="NCBI Taxonomy" id="173856"/>
    <lineage>
        <taxon>Bacteria</taxon>
        <taxon>Bacillati</taxon>
        <taxon>Actinomycetota</taxon>
        <taxon>Actinomycetes</taxon>
        <taxon>Kitasatosporales</taxon>
        <taxon>Streptomycetaceae</taxon>
        <taxon>Streptomyces</taxon>
    </lineage>
</organism>
<dbReference type="Gene3D" id="3.90.550.10">
    <property type="entry name" value="Spore Coat Polysaccharide Biosynthesis Protein SpsA, Chain A"/>
    <property type="match status" value="1"/>
</dbReference>
<keyword evidence="3" id="KW-0808">Transferase</keyword>
<evidence type="ECO:0000256" key="2">
    <source>
        <dbReference type="ARBA" id="ARBA00022676"/>
    </source>
</evidence>
<sequence>MTPGVGVVVATRDRRASLARTLQRLTGLPERPEILVVDNASTDGTAAMVRERFPYVRVLRLPRNRGALARTHGVRHARAPYIAFCDDDSWWAPGSLARAVALMRDHPRLGLLAGAALIGHDERPDPMNAALAASPLGRAPDLPGPSVLGFLCCAAVVRREAYLQAGGFHPVLFFGGEESLLAYDLAARGWGVVHRPDVVAHHHPEPLHRAGRDVRWRRNELLTCWLRRPLPRVLGHTLQTAAEARHDPAVRRALYEALARLPVVVAHRRRLPATVEADVRLLEKAGGPGAHG</sequence>
<evidence type="ECO:0000313" key="6">
    <source>
        <dbReference type="Proteomes" id="UP001500886"/>
    </source>
</evidence>
<dbReference type="PANTHER" id="PTHR43685">
    <property type="entry name" value="GLYCOSYLTRANSFERASE"/>
    <property type="match status" value="1"/>
</dbReference>
<keyword evidence="6" id="KW-1185">Reference proteome</keyword>
<evidence type="ECO:0000313" key="5">
    <source>
        <dbReference type="EMBL" id="GAA2722168.1"/>
    </source>
</evidence>
<dbReference type="SUPFAM" id="SSF53448">
    <property type="entry name" value="Nucleotide-diphospho-sugar transferases"/>
    <property type="match status" value="1"/>
</dbReference>
<dbReference type="PANTHER" id="PTHR43685:SF5">
    <property type="entry name" value="GLYCOSYLTRANSFERASE EPSE-RELATED"/>
    <property type="match status" value="1"/>
</dbReference>
<dbReference type="Pfam" id="PF00535">
    <property type="entry name" value="Glycos_transf_2"/>
    <property type="match status" value="1"/>
</dbReference>
<comment type="similarity">
    <text evidence="1">Belongs to the glycosyltransferase 2 family.</text>
</comment>
<protein>
    <submittedName>
        <fullName evidence="5">Glycosyltransferase</fullName>
    </submittedName>
</protein>
<name>A0ABN3U2A0_9ACTN</name>
<feature type="domain" description="Glycosyltransferase 2-like" evidence="4">
    <location>
        <begin position="7"/>
        <end position="162"/>
    </location>
</feature>
<evidence type="ECO:0000256" key="1">
    <source>
        <dbReference type="ARBA" id="ARBA00006739"/>
    </source>
</evidence>
<dbReference type="RefSeq" id="WP_344437500.1">
    <property type="nucleotide sequence ID" value="NZ_BAAASL010000019.1"/>
</dbReference>
<keyword evidence="2" id="KW-0328">Glycosyltransferase</keyword>
<comment type="caution">
    <text evidence="5">The sequence shown here is derived from an EMBL/GenBank/DDBJ whole genome shotgun (WGS) entry which is preliminary data.</text>
</comment>
<proteinExistence type="inferred from homology"/>
<reference evidence="5 6" key="1">
    <citation type="journal article" date="2019" name="Int. J. Syst. Evol. Microbiol.">
        <title>The Global Catalogue of Microorganisms (GCM) 10K type strain sequencing project: providing services to taxonomists for standard genome sequencing and annotation.</title>
        <authorList>
            <consortium name="The Broad Institute Genomics Platform"/>
            <consortium name="The Broad Institute Genome Sequencing Center for Infectious Disease"/>
            <person name="Wu L."/>
            <person name="Ma J."/>
        </authorList>
    </citation>
    <scope>NUCLEOTIDE SEQUENCE [LARGE SCALE GENOMIC DNA]</scope>
    <source>
        <strain evidence="5 6">JCM 4542</strain>
    </source>
</reference>
<evidence type="ECO:0000259" key="4">
    <source>
        <dbReference type="Pfam" id="PF00535"/>
    </source>
</evidence>
<dbReference type="Proteomes" id="UP001500886">
    <property type="component" value="Unassembled WGS sequence"/>
</dbReference>